<evidence type="ECO:0000259" key="7">
    <source>
        <dbReference type="PROSITE" id="PS50164"/>
    </source>
</evidence>
<dbReference type="HAMAP" id="MF_00203">
    <property type="entry name" value="UvrC"/>
    <property type="match status" value="1"/>
</dbReference>
<dbReference type="InterPro" id="IPR003583">
    <property type="entry name" value="Hlx-hairpin-Hlx_DNA-bd_motif"/>
</dbReference>
<evidence type="ECO:0008006" key="10">
    <source>
        <dbReference type="Google" id="ProtNLM"/>
    </source>
</evidence>
<evidence type="ECO:0000259" key="8">
    <source>
        <dbReference type="PROSITE" id="PS50165"/>
    </source>
</evidence>
<gene>
    <name evidence="9" type="ORF">METZ01_LOCUS21023</name>
</gene>
<keyword evidence="2" id="KW-0227">DNA damage</keyword>
<dbReference type="InterPro" id="IPR050066">
    <property type="entry name" value="UvrABC_protein_C"/>
</dbReference>
<dbReference type="SUPFAM" id="SSF47781">
    <property type="entry name" value="RuvA domain 2-like"/>
    <property type="match status" value="1"/>
</dbReference>
<accession>A0A381PQ57</accession>
<dbReference type="InterPro" id="IPR010994">
    <property type="entry name" value="RuvA_2-like"/>
</dbReference>
<keyword evidence="3" id="KW-0228">DNA excision</keyword>
<dbReference type="PROSITE" id="PS50165">
    <property type="entry name" value="UVRC"/>
    <property type="match status" value="1"/>
</dbReference>
<dbReference type="Gene3D" id="1.10.150.20">
    <property type="entry name" value="5' to 3' exonuclease, C-terminal subdomain"/>
    <property type="match status" value="1"/>
</dbReference>
<feature type="domain" description="UvrC family homology region profile" evidence="8">
    <location>
        <begin position="233"/>
        <end position="460"/>
    </location>
</feature>
<dbReference type="SMART" id="SM00278">
    <property type="entry name" value="HhH1"/>
    <property type="match status" value="2"/>
</dbReference>
<keyword evidence="1" id="KW-0963">Cytoplasm</keyword>
<dbReference type="SMART" id="SM00465">
    <property type="entry name" value="GIYc"/>
    <property type="match status" value="1"/>
</dbReference>
<dbReference type="InterPro" id="IPR004791">
    <property type="entry name" value="UvrC"/>
</dbReference>
<dbReference type="InterPro" id="IPR001943">
    <property type="entry name" value="UVR_dom"/>
</dbReference>
<keyword evidence="5" id="KW-0234">DNA repair</keyword>
<proteinExistence type="inferred from homology"/>
<dbReference type="InterPro" id="IPR036876">
    <property type="entry name" value="UVR_dom_sf"/>
</dbReference>
<dbReference type="Pfam" id="PF01541">
    <property type="entry name" value="GIY-YIG"/>
    <property type="match status" value="1"/>
</dbReference>
<name>A0A381PQ57_9ZZZZ</name>
<evidence type="ECO:0000256" key="3">
    <source>
        <dbReference type="ARBA" id="ARBA00022769"/>
    </source>
</evidence>
<reference evidence="9" key="1">
    <citation type="submission" date="2018-05" db="EMBL/GenBank/DDBJ databases">
        <authorList>
            <person name="Lanie J.A."/>
            <person name="Ng W.-L."/>
            <person name="Kazmierczak K.M."/>
            <person name="Andrzejewski T.M."/>
            <person name="Davidsen T.M."/>
            <person name="Wayne K.J."/>
            <person name="Tettelin H."/>
            <person name="Glass J.I."/>
            <person name="Rusch D."/>
            <person name="Podicherti R."/>
            <person name="Tsui H.-C.T."/>
            <person name="Winkler M.E."/>
        </authorList>
    </citation>
    <scope>NUCLEOTIDE SEQUENCE</scope>
</reference>
<protein>
    <recommendedName>
        <fullName evidence="10">Excinuclease ABC subunit C</fullName>
    </recommendedName>
</protein>
<evidence type="ECO:0000256" key="2">
    <source>
        <dbReference type="ARBA" id="ARBA00022763"/>
    </source>
</evidence>
<dbReference type="InterPro" id="IPR047296">
    <property type="entry name" value="GIY-YIG_UvrC_Cho"/>
</dbReference>
<evidence type="ECO:0000259" key="6">
    <source>
        <dbReference type="PROSITE" id="PS50151"/>
    </source>
</evidence>
<dbReference type="InterPro" id="IPR001162">
    <property type="entry name" value="UvrC_RNase_H_dom"/>
</dbReference>
<evidence type="ECO:0000256" key="5">
    <source>
        <dbReference type="ARBA" id="ARBA00023204"/>
    </source>
</evidence>
<dbReference type="GO" id="GO:0003677">
    <property type="term" value="F:DNA binding"/>
    <property type="evidence" value="ECO:0007669"/>
    <property type="project" value="InterPro"/>
</dbReference>
<dbReference type="Pfam" id="PF14520">
    <property type="entry name" value="HHH_5"/>
    <property type="match status" value="1"/>
</dbReference>
<feature type="domain" description="GIY-YIG" evidence="7">
    <location>
        <begin position="1"/>
        <end position="72"/>
    </location>
</feature>
<dbReference type="GO" id="GO:0009381">
    <property type="term" value="F:excinuclease ABC activity"/>
    <property type="evidence" value="ECO:0007669"/>
    <property type="project" value="InterPro"/>
</dbReference>
<dbReference type="PROSITE" id="PS50151">
    <property type="entry name" value="UVR"/>
    <property type="match status" value="1"/>
</dbReference>
<dbReference type="PANTHER" id="PTHR30562:SF1">
    <property type="entry name" value="UVRABC SYSTEM PROTEIN C"/>
    <property type="match status" value="1"/>
</dbReference>
<dbReference type="SUPFAM" id="SSF82771">
    <property type="entry name" value="GIY-YIG endonuclease"/>
    <property type="match status" value="1"/>
</dbReference>
<dbReference type="Pfam" id="PF08459">
    <property type="entry name" value="UvrC_RNaseH_dom"/>
    <property type="match status" value="1"/>
</dbReference>
<dbReference type="InterPro" id="IPR038476">
    <property type="entry name" value="UvrC_RNase_H_dom_sf"/>
</dbReference>
<dbReference type="Gene3D" id="3.40.1440.10">
    <property type="entry name" value="GIY-YIG endonuclease"/>
    <property type="match status" value="1"/>
</dbReference>
<dbReference type="Pfam" id="PF22920">
    <property type="entry name" value="UvrC_RNaseH"/>
    <property type="match status" value="1"/>
</dbReference>
<dbReference type="Gene3D" id="4.10.860.10">
    <property type="entry name" value="UVR domain"/>
    <property type="match status" value="1"/>
</dbReference>
<dbReference type="AlphaFoldDB" id="A0A381PQ57"/>
<dbReference type="FunFam" id="3.40.1440.10:FF:000001">
    <property type="entry name" value="UvrABC system protein C"/>
    <property type="match status" value="1"/>
</dbReference>
<sequence length="586" mass="67574">MLDKKDQVLYVGKAKNLPNRLKSYAQNKNLPIRTERMLALTNNLEIVTTSNEVEALLLEANLIKKFKPKFNILLRDDKSFPYIFIGYKDKWPQLTKLRGKRNRDGYYFGPFASIGSANWTIKILQKIFLLRVCDDTVFKNRERPCILYQIKRCAGPCVSYINEKSYKNLVEDAVDFISGKSQRVQKNLSKEMEKASKELDYEKAAITRDKIKALTQIQSSQRINQTNLKEADVISIFKESGKTCVQIFFFRSKQNWGNQAYFPKHDSDEKINKILYSFINQFYENKSVPKLILLNSDVDDKKLLETAFSKREKKEIIIKEAKTRDEKIISELAEKNAKQALAQKILETESNSRLIDNLSDKFLLNSNISLLEVYDNSHIQGSDSVGALISFGREGFIKKRYRKFNIKSDVIKGDDYGMMKEILKRRFLRVLKDEKNSLSLPDLILIDGGKGQYSVSRETLNDLGLHELPIIAIAKGKNRNAGNETFFHEGKVIKFKKNDPTLFFLQRLRDEAHRFAVSAHRIKRRKGLSKSLLDQISGIGKNRKRALLNHFGSAKSVEVASFKDLKSVEGIEEKVAKKIHDFFHEN</sequence>
<feature type="domain" description="UVR" evidence="6">
    <location>
        <begin position="182"/>
        <end position="217"/>
    </location>
</feature>
<dbReference type="GO" id="GO:0006289">
    <property type="term" value="P:nucleotide-excision repair"/>
    <property type="evidence" value="ECO:0007669"/>
    <property type="project" value="InterPro"/>
</dbReference>
<dbReference type="Pfam" id="PF02151">
    <property type="entry name" value="UVR"/>
    <property type="match status" value="1"/>
</dbReference>
<dbReference type="PROSITE" id="PS50164">
    <property type="entry name" value="GIY_YIG"/>
    <property type="match status" value="1"/>
</dbReference>
<dbReference type="InterPro" id="IPR000305">
    <property type="entry name" value="GIY-YIG_endonuc"/>
</dbReference>
<dbReference type="Gene3D" id="3.30.420.340">
    <property type="entry name" value="UvrC, RNAse H endonuclease domain"/>
    <property type="match status" value="1"/>
</dbReference>
<dbReference type="PANTHER" id="PTHR30562">
    <property type="entry name" value="UVRC/OXIDOREDUCTASE"/>
    <property type="match status" value="1"/>
</dbReference>
<evidence type="ECO:0000313" key="9">
    <source>
        <dbReference type="EMBL" id="SUZ68169.1"/>
    </source>
</evidence>
<evidence type="ECO:0000256" key="1">
    <source>
        <dbReference type="ARBA" id="ARBA00022490"/>
    </source>
</evidence>
<dbReference type="NCBIfam" id="TIGR00194">
    <property type="entry name" value="uvrC"/>
    <property type="match status" value="1"/>
</dbReference>
<organism evidence="9">
    <name type="scientific">marine metagenome</name>
    <dbReference type="NCBI Taxonomy" id="408172"/>
    <lineage>
        <taxon>unclassified sequences</taxon>
        <taxon>metagenomes</taxon>
        <taxon>ecological metagenomes</taxon>
    </lineage>
</organism>
<evidence type="ECO:0000256" key="4">
    <source>
        <dbReference type="ARBA" id="ARBA00022881"/>
    </source>
</evidence>
<dbReference type="SUPFAM" id="SSF46600">
    <property type="entry name" value="C-terminal UvrC-binding domain of UvrB"/>
    <property type="match status" value="1"/>
</dbReference>
<dbReference type="EMBL" id="UINC01001032">
    <property type="protein sequence ID" value="SUZ68169.1"/>
    <property type="molecule type" value="Genomic_DNA"/>
</dbReference>
<dbReference type="InterPro" id="IPR035901">
    <property type="entry name" value="GIY-YIG_endonuc_sf"/>
</dbReference>
<dbReference type="CDD" id="cd10434">
    <property type="entry name" value="GIY-YIG_UvrC_Cho"/>
    <property type="match status" value="1"/>
</dbReference>
<dbReference type="GO" id="GO:0009380">
    <property type="term" value="C:excinuclease repair complex"/>
    <property type="evidence" value="ECO:0007669"/>
    <property type="project" value="InterPro"/>
</dbReference>
<keyword evidence="4" id="KW-0267">Excision nuclease</keyword>